<reference evidence="2" key="1">
    <citation type="journal article" date="2022" name="bioRxiv">
        <title>Genomics of Preaxostyla Flagellates Illuminates Evolutionary Transitions and the Path Towards Mitochondrial Loss.</title>
        <authorList>
            <person name="Novak L.V.F."/>
            <person name="Treitli S.C."/>
            <person name="Pyrih J."/>
            <person name="Halakuc P."/>
            <person name="Pipaliya S.V."/>
            <person name="Vacek V."/>
            <person name="Brzon O."/>
            <person name="Soukal P."/>
            <person name="Eme L."/>
            <person name="Dacks J.B."/>
            <person name="Karnkowska A."/>
            <person name="Elias M."/>
            <person name="Hampl V."/>
        </authorList>
    </citation>
    <scope>NUCLEOTIDE SEQUENCE</scope>
    <source>
        <strain evidence="2">RCP-MX</strain>
    </source>
</reference>
<sequence length="136" mass="14624">MRRSRRKTTRVPATAPVIGDVDYPYPIASVVSPAVNSPSAPIAHPTLPAINDKAGADLHRRPDCPPARANQAPVVSTPDETVPPASAAQAESREGKRQSTRHVPPWAPGEELPRPGDEDYNKMEAVHDGYDCLLCC</sequence>
<protein>
    <submittedName>
        <fullName evidence="2">Uncharacterized protein</fullName>
    </submittedName>
</protein>
<organism evidence="2 3">
    <name type="scientific">Paratrimastix pyriformis</name>
    <dbReference type="NCBI Taxonomy" id="342808"/>
    <lineage>
        <taxon>Eukaryota</taxon>
        <taxon>Metamonada</taxon>
        <taxon>Preaxostyla</taxon>
        <taxon>Paratrimastigidae</taxon>
        <taxon>Paratrimastix</taxon>
    </lineage>
</organism>
<evidence type="ECO:0000313" key="2">
    <source>
        <dbReference type="EMBL" id="KAJ4453459.1"/>
    </source>
</evidence>
<dbReference type="Proteomes" id="UP001141327">
    <property type="component" value="Unassembled WGS sequence"/>
</dbReference>
<gene>
    <name evidence="2" type="ORF">PAPYR_12053</name>
</gene>
<feature type="compositionally biased region" description="Basic and acidic residues" evidence="1">
    <location>
        <begin position="111"/>
        <end position="120"/>
    </location>
</feature>
<feature type="region of interest" description="Disordered" evidence="1">
    <location>
        <begin position="35"/>
        <end position="120"/>
    </location>
</feature>
<keyword evidence="3" id="KW-1185">Reference proteome</keyword>
<accession>A0ABQ8U2H7</accession>
<evidence type="ECO:0000313" key="3">
    <source>
        <dbReference type="Proteomes" id="UP001141327"/>
    </source>
</evidence>
<name>A0ABQ8U2H7_9EUKA</name>
<dbReference type="EMBL" id="JAPMOS010000259">
    <property type="protein sequence ID" value="KAJ4453459.1"/>
    <property type="molecule type" value="Genomic_DNA"/>
</dbReference>
<comment type="caution">
    <text evidence="2">The sequence shown here is derived from an EMBL/GenBank/DDBJ whole genome shotgun (WGS) entry which is preliminary data.</text>
</comment>
<proteinExistence type="predicted"/>
<feature type="compositionally biased region" description="Basic and acidic residues" evidence="1">
    <location>
        <begin position="54"/>
        <end position="63"/>
    </location>
</feature>
<evidence type="ECO:0000256" key="1">
    <source>
        <dbReference type="SAM" id="MobiDB-lite"/>
    </source>
</evidence>